<dbReference type="SUPFAM" id="SSF47113">
    <property type="entry name" value="Histone-fold"/>
    <property type="match status" value="1"/>
</dbReference>
<dbReference type="GO" id="GO:0003743">
    <property type="term" value="F:translation initiation factor activity"/>
    <property type="evidence" value="ECO:0007669"/>
    <property type="project" value="UniProtKB-KW"/>
</dbReference>
<dbReference type="GO" id="GO:0000124">
    <property type="term" value="C:SAGA complex"/>
    <property type="evidence" value="ECO:0007669"/>
    <property type="project" value="EnsemblFungi"/>
</dbReference>
<comment type="subcellular location">
    <subcellularLocation>
        <location evidence="1">Nucleus</location>
    </subcellularLocation>
</comment>
<dbReference type="CDD" id="cd07979">
    <property type="entry name" value="HFD_TAF9"/>
    <property type="match status" value="1"/>
</dbReference>
<dbReference type="GO" id="GO:0046982">
    <property type="term" value="F:protein heterodimerization activity"/>
    <property type="evidence" value="ECO:0007669"/>
    <property type="project" value="InterPro"/>
</dbReference>
<protein>
    <submittedName>
        <fullName evidence="7">Transcription initiation factor TFIID subunit 9</fullName>
    </submittedName>
</protein>
<dbReference type="Gene3D" id="1.10.20.10">
    <property type="entry name" value="Histone, subunit A"/>
    <property type="match status" value="1"/>
</dbReference>
<dbReference type="GO" id="GO:0042802">
    <property type="term" value="F:identical protein binding"/>
    <property type="evidence" value="ECO:0007669"/>
    <property type="project" value="EnsemblFungi"/>
</dbReference>
<evidence type="ECO:0000256" key="2">
    <source>
        <dbReference type="ARBA" id="ARBA00007646"/>
    </source>
</evidence>
<evidence type="ECO:0000256" key="4">
    <source>
        <dbReference type="ARBA" id="ARBA00023163"/>
    </source>
</evidence>
<dbReference type="PANTHER" id="PTHR48068:SF4">
    <property type="entry name" value="TATA-BOX BINDING PROTEIN ASSOCIATED FACTOR 9"/>
    <property type="match status" value="1"/>
</dbReference>
<keyword evidence="5" id="KW-0539">Nucleus</keyword>
<feature type="region of interest" description="Disordered" evidence="6">
    <location>
        <begin position="125"/>
        <end position="146"/>
    </location>
</feature>
<dbReference type="GO" id="GO:0006325">
    <property type="term" value="P:chromatin organization"/>
    <property type="evidence" value="ECO:0007669"/>
    <property type="project" value="EnsemblFungi"/>
</dbReference>
<evidence type="ECO:0000256" key="1">
    <source>
        <dbReference type="ARBA" id="ARBA00004123"/>
    </source>
</evidence>
<dbReference type="GO" id="GO:0016251">
    <property type="term" value="F:RNA polymerase II general transcription initiation factor activity"/>
    <property type="evidence" value="ECO:0007669"/>
    <property type="project" value="TreeGrafter"/>
</dbReference>
<dbReference type="GO" id="GO:0045944">
    <property type="term" value="P:positive regulation of transcription by RNA polymerase II"/>
    <property type="evidence" value="ECO:0007669"/>
    <property type="project" value="EnsemblFungi"/>
</dbReference>
<keyword evidence="7" id="KW-0648">Protein biosynthesis</keyword>
<keyword evidence="3" id="KW-0805">Transcription regulation</keyword>
<evidence type="ECO:0000313" key="7">
    <source>
        <dbReference type="EMBL" id="OLL24173.1"/>
    </source>
</evidence>
<keyword evidence="8" id="KW-1185">Reference proteome</keyword>
<keyword evidence="4" id="KW-0804">Transcription</keyword>
<dbReference type="PANTHER" id="PTHR48068">
    <property type="entry name" value="TAF9 RNA POLYMERASE II, TATA BOX-BINDING PROTEIN (TBP)-ASSOCIATED FACTOR"/>
    <property type="match status" value="1"/>
</dbReference>
<evidence type="ECO:0000313" key="8">
    <source>
        <dbReference type="Proteomes" id="UP000186594"/>
    </source>
</evidence>
<dbReference type="InterPro" id="IPR009072">
    <property type="entry name" value="Histone-fold"/>
</dbReference>
<dbReference type="OMA" id="PHDAQVM"/>
<dbReference type="GO" id="GO:0003682">
    <property type="term" value="F:chromatin binding"/>
    <property type="evidence" value="ECO:0007669"/>
    <property type="project" value="EnsemblFungi"/>
</dbReference>
<dbReference type="EMBL" id="LXFE01000944">
    <property type="protein sequence ID" value="OLL24173.1"/>
    <property type="molecule type" value="Genomic_DNA"/>
</dbReference>
<dbReference type="GO" id="GO:0005669">
    <property type="term" value="C:transcription factor TFIID complex"/>
    <property type="evidence" value="ECO:0007669"/>
    <property type="project" value="EnsemblFungi"/>
</dbReference>
<comment type="similarity">
    <text evidence="2">Belongs to the TAF9 family.</text>
</comment>
<evidence type="ECO:0000256" key="5">
    <source>
        <dbReference type="ARBA" id="ARBA00023242"/>
    </source>
</evidence>
<gene>
    <name evidence="7" type="ORF">NEOLI_004270</name>
</gene>
<evidence type="ECO:0000256" key="6">
    <source>
        <dbReference type="SAM" id="MobiDB-lite"/>
    </source>
</evidence>
<organism evidence="7 8">
    <name type="scientific">Neolecta irregularis (strain DAH-3)</name>
    <dbReference type="NCBI Taxonomy" id="1198029"/>
    <lineage>
        <taxon>Eukaryota</taxon>
        <taxon>Fungi</taxon>
        <taxon>Dikarya</taxon>
        <taxon>Ascomycota</taxon>
        <taxon>Taphrinomycotina</taxon>
        <taxon>Neolectales</taxon>
        <taxon>Neolectaceae</taxon>
        <taxon>Neolecta</taxon>
    </lineage>
</organism>
<keyword evidence="7" id="KW-0396">Initiation factor</keyword>
<dbReference type="Pfam" id="PF02291">
    <property type="entry name" value="TFIID-31kDa"/>
    <property type="match status" value="1"/>
</dbReference>
<dbReference type="OrthoDB" id="341924at2759"/>
<dbReference type="Proteomes" id="UP000186594">
    <property type="component" value="Unassembled WGS sequence"/>
</dbReference>
<dbReference type="GO" id="GO:0003713">
    <property type="term" value="F:transcription coactivator activity"/>
    <property type="evidence" value="ECO:0007669"/>
    <property type="project" value="TreeGrafter"/>
</dbReference>
<sequence length="146" mass="16492">MTSDHPNQDPQNLPRDIRLTSLILTSLGVQSHQQKVPLMLLDFAYRYTQQILQDAQLYSDHAKSPSITVEDLRLAVVAKANTSFRSPPPKEFMLELAAEKNRKPLPPIGESFGLRLPPQKYCLTAPVWDDAPPPLNEEEDSQMDEV</sequence>
<feature type="compositionally biased region" description="Acidic residues" evidence="6">
    <location>
        <begin position="136"/>
        <end position="146"/>
    </location>
</feature>
<dbReference type="AlphaFoldDB" id="A0A1U7LNK6"/>
<dbReference type="InterPro" id="IPR003162">
    <property type="entry name" value="TFIID-31"/>
</dbReference>
<dbReference type="InterPro" id="IPR051431">
    <property type="entry name" value="TFIID_subunit_9"/>
</dbReference>
<reference evidence="7 8" key="1">
    <citation type="submission" date="2016-04" db="EMBL/GenBank/DDBJ databases">
        <title>Evolutionary innovation and constraint leading to complex multicellularity in the Ascomycota.</title>
        <authorList>
            <person name="Cisse O."/>
            <person name="Nguyen A."/>
            <person name="Hewitt D.A."/>
            <person name="Jedd G."/>
            <person name="Stajich J.E."/>
        </authorList>
    </citation>
    <scope>NUCLEOTIDE SEQUENCE [LARGE SCALE GENOMIC DNA]</scope>
    <source>
        <strain evidence="7 8">DAH-3</strain>
    </source>
</reference>
<comment type="caution">
    <text evidence="7">The sequence shown here is derived from an EMBL/GenBank/DDBJ whole genome shotgun (WGS) entry which is preliminary data.</text>
</comment>
<proteinExistence type="inferred from homology"/>
<dbReference type="GO" id="GO:0051123">
    <property type="term" value="P:RNA polymerase II preinitiation complex assembly"/>
    <property type="evidence" value="ECO:0007669"/>
    <property type="project" value="EnsemblFungi"/>
</dbReference>
<dbReference type="STRING" id="1198029.A0A1U7LNK6"/>
<evidence type="ECO:0000256" key="3">
    <source>
        <dbReference type="ARBA" id="ARBA00023015"/>
    </source>
</evidence>
<accession>A0A1U7LNK6</accession>
<name>A0A1U7LNK6_NEOID</name>
<dbReference type="GO" id="GO:0046695">
    <property type="term" value="C:SLIK (SAGA-like) complex"/>
    <property type="evidence" value="ECO:0007669"/>
    <property type="project" value="EnsemblFungi"/>
</dbReference>